<dbReference type="GO" id="GO:0006233">
    <property type="term" value="P:dTDP biosynthetic process"/>
    <property type="evidence" value="ECO:0007669"/>
    <property type="project" value="InterPro"/>
</dbReference>
<comment type="function">
    <text evidence="8">Phosphorylation of dTMP to form dTDP in both de novo and salvage pathways of dTTP synthesis.</text>
</comment>
<gene>
    <name evidence="8 10" type="primary">tmk</name>
    <name evidence="10" type="ORF">I5M19_08400</name>
</gene>
<evidence type="ECO:0000259" key="9">
    <source>
        <dbReference type="Pfam" id="PF02223"/>
    </source>
</evidence>
<dbReference type="CDD" id="cd01672">
    <property type="entry name" value="TMPK"/>
    <property type="match status" value="1"/>
</dbReference>
<dbReference type="EC" id="2.7.4.9" evidence="8"/>
<evidence type="ECO:0000256" key="8">
    <source>
        <dbReference type="HAMAP-Rule" id="MF_00165"/>
    </source>
</evidence>
<evidence type="ECO:0000256" key="4">
    <source>
        <dbReference type="ARBA" id="ARBA00022741"/>
    </source>
</evidence>
<accession>A0A934PRA1</accession>
<dbReference type="SUPFAM" id="SSF52540">
    <property type="entry name" value="P-loop containing nucleoside triphosphate hydrolases"/>
    <property type="match status" value="1"/>
</dbReference>
<dbReference type="Proteomes" id="UP000613193">
    <property type="component" value="Unassembled WGS sequence"/>
</dbReference>
<keyword evidence="6 8" id="KW-0067">ATP-binding</keyword>
<comment type="caution">
    <text evidence="10">The sequence shown here is derived from an EMBL/GenBank/DDBJ whole genome shotgun (WGS) entry which is preliminary data.</text>
</comment>
<dbReference type="RefSeq" id="WP_200065757.1">
    <property type="nucleotide sequence ID" value="NZ_JAEHFW010000001.1"/>
</dbReference>
<protein>
    <recommendedName>
        <fullName evidence="8">Thymidylate kinase</fullName>
        <ecNumber evidence="8">2.7.4.9</ecNumber>
    </recommendedName>
    <alternativeName>
        <fullName evidence="8">dTMP kinase</fullName>
    </alternativeName>
</protein>
<evidence type="ECO:0000256" key="2">
    <source>
        <dbReference type="ARBA" id="ARBA00022679"/>
    </source>
</evidence>
<feature type="binding site" evidence="8">
    <location>
        <begin position="9"/>
        <end position="16"/>
    </location>
    <ligand>
        <name>ATP</name>
        <dbReference type="ChEBI" id="CHEBI:30616"/>
    </ligand>
</feature>
<comment type="similarity">
    <text evidence="1 8">Belongs to the thymidylate kinase family.</text>
</comment>
<evidence type="ECO:0000313" key="10">
    <source>
        <dbReference type="EMBL" id="MBK0379323.1"/>
    </source>
</evidence>
<evidence type="ECO:0000256" key="1">
    <source>
        <dbReference type="ARBA" id="ARBA00009776"/>
    </source>
</evidence>
<dbReference type="PANTHER" id="PTHR10344">
    <property type="entry name" value="THYMIDYLATE KINASE"/>
    <property type="match status" value="1"/>
</dbReference>
<dbReference type="EMBL" id="JAEHFW010000001">
    <property type="protein sequence ID" value="MBK0379323.1"/>
    <property type="molecule type" value="Genomic_DNA"/>
</dbReference>
<organism evidence="10 11">
    <name type="scientific">Mucilaginibacter segetis</name>
    <dbReference type="NCBI Taxonomy" id="2793071"/>
    <lineage>
        <taxon>Bacteria</taxon>
        <taxon>Pseudomonadati</taxon>
        <taxon>Bacteroidota</taxon>
        <taxon>Sphingobacteriia</taxon>
        <taxon>Sphingobacteriales</taxon>
        <taxon>Sphingobacteriaceae</taxon>
        <taxon>Mucilaginibacter</taxon>
    </lineage>
</organism>
<dbReference type="InterPro" id="IPR027417">
    <property type="entry name" value="P-loop_NTPase"/>
</dbReference>
<dbReference type="GO" id="GO:0006235">
    <property type="term" value="P:dTTP biosynthetic process"/>
    <property type="evidence" value="ECO:0007669"/>
    <property type="project" value="UniProtKB-UniRule"/>
</dbReference>
<sequence>MSMFIAIEGLDGSGKSTQINLLIKKFEAEGKATRFVHFPRLNQGIFGELIASFLRGEYGAVNAVHPQLVALLFAEDRKQFAETIQGWLAEGCYVLVDRYVLSNIAFQCAKTKDEHEKEKLRQWINMFEYEFQAIPKPDLSFYLEVPFEFTQRALNAAREGEQRNYLKGKEDIHEKDLELQYAVRKEYEQILEMDESIVKVTCCDEHQQIKSIKEIHELILDILETKLTIKANGVF</sequence>
<dbReference type="HAMAP" id="MF_00165">
    <property type="entry name" value="Thymidylate_kinase"/>
    <property type="match status" value="1"/>
</dbReference>
<dbReference type="GO" id="GO:0004798">
    <property type="term" value="F:dTMP kinase activity"/>
    <property type="evidence" value="ECO:0007669"/>
    <property type="project" value="UniProtKB-UniRule"/>
</dbReference>
<evidence type="ECO:0000313" key="11">
    <source>
        <dbReference type="Proteomes" id="UP000613193"/>
    </source>
</evidence>
<dbReference type="GO" id="GO:0006227">
    <property type="term" value="P:dUDP biosynthetic process"/>
    <property type="evidence" value="ECO:0007669"/>
    <property type="project" value="TreeGrafter"/>
</dbReference>
<evidence type="ECO:0000256" key="5">
    <source>
        <dbReference type="ARBA" id="ARBA00022777"/>
    </source>
</evidence>
<feature type="domain" description="Thymidylate kinase-like" evidence="9">
    <location>
        <begin position="7"/>
        <end position="201"/>
    </location>
</feature>
<proteinExistence type="inferred from homology"/>
<dbReference type="Gene3D" id="3.40.50.300">
    <property type="entry name" value="P-loop containing nucleotide triphosphate hydrolases"/>
    <property type="match status" value="1"/>
</dbReference>
<keyword evidence="2 8" id="KW-0808">Transferase</keyword>
<dbReference type="InterPro" id="IPR018094">
    <property type="entry name" value="Thymidylate_kinase"/>
</dbReference>
<keyword evidence="3 8" id="KW-0545">Nucleotide biosynthesis</keyword>
<dbReference type="PANTHER" id="PTHR10344:SF4">
    <property type="entry name" value="UMP-CMP KINASE 2, MITOCHONDRIAL"/>
    <property type="match status" value="1"/>
</dbReference>
<dbReference type="GO" id="GO:0005524">
    <property type="term" value="F:ATP binding"/>
    <property type="evidence" value="ECO:0007669"/>
    <property type="project" value="UniProtKB-UniRule"/>
</dbReference>
<comment type="catalytic activity">
    <reaction evidence="7 8">
        <text>dTMP + ATP = dTDP + ADP</text>
        <dbReference type="Rhea" id="RHEA:13517"/>
        <dbReference type="ChEBI" id="CHEBI:30616"/>
        <dbReference type="ChEBI" id="CHEBI:58369"/>
        <dbReference type="ChEBI" id="CHEBI:63528"/>
        <dbReference type="ChEBI" id="CHEBI:456216"/>
        <dbReference type="EC" id="2.7.4.9"/>
    </reaction>
</comment>
<evidence type="ECO:0000256" key="7">
    <source>
        <dbReference type="ARBA" id="ARBA00048743"/>
    </source>
</evidence>
<dbReference type="NCBIfam" id="TIGR00041">
    <property type="entry name" value="DTMP_kinase"/>
    <property type="match status" value="1"/>
</dbReference>
<evidence type="ECO:0000256" key="3">
    <source>
        <dbReference type="ARBA" id="ARBA00022727"/>
    </source>
</evidence>
<reference evidence="10" key="1">
    <citation type="submission" date="2020-12" db="EMBL/GenBank/DDBJ databases">
        <title>Bacterial novel species Mucilaginibacter sp. SD-g isolated from soil.</title>
        <authorList>
            <person name="Jung H.-Y."/>
        </authorList>
    </citation>
    <scope>NUCLEOTIDE SEQUENCE</scope>
    <source>
        <strain evidence="10">SD-g</strain>
    </source>
</reference>
<dbReference type="InterPro" id="IPR018095">
    <property type="entry name" value="Thymidylate_kin_CS"/>
</dbReference>
<dbReference type="Pfam" id="PF02223">
    <property type="entry name" value="Thymidylate_kin"/>
    <property type="match status" value="1"/>
</dbReference>
<keyword evidence="5 8" id="KW-0418">Kinase</keyword>
<evidence type="ECO:0000256" key="6">
    <source>
        <dbReference type="ARBA" id="ARBA00022840"/>
    </source>
</evidence>
<dbReference type="InterPro" id="IPR039430">
    <property type="entry name" value="Thymidylate_kin-like_dom"/>
</dbReference>
<name>A0A934PRA1_9SPHI</name>
<dbReference type="PROSITE" id="PS01331">
    <property type="entry name" value="THYMIDYLATE_KINASE"/>
    <property type="match status" value="1"/>
</dbReference>
<keyword evidence="11" id="KW-1185">Reference proteome</keyword>
<keyword evidence="4 8" id="KW-0547">Nucleotide-binding</keyword>
<dbReference type="AlphaFoldDB" id="A0A934PRA1"/>
<dbReference type="GO" id="GO:0005737">
    <property type="term" value="C:cytoplasm"/>
    <property type="evidence" value="ECO:0007669"/>
    <property type="project" value="TreeGrafter"/>
</dbReference>